<name>A0A7J5XYV3_DISMA</name>
<dbReference type="Gene3D" id="2.60.120.380">
    <property type="match status" value="1"/>
</dbReference>
<dbReference type="InterPro" id="IPR018247">
    <property type="entry name" value="EF_Hand_1_Ca_BS"/>
</dbReference>
<dbReference type="Gene3D" id="1.10.238.10">
    <property type="entry name" value="EF-hand"/>
    <property type="match status" value="1"/>
</dbReference>
<accession>A0A7J5XYV3</accession>
<dbReference type="SMART" id="SM00720">
    <property type="entry name" value="calpain_III"/>
    <property type="match status" value="1"/>
</dbReference>
<evidence type="ECO:0000256" key="2">
    <source>
        <dbReference type="ARBA" id="ARBA00022670"/>
    </source>
</evidence>
<dbReference type="SUPFAM" id="SSF54001">
    <property type="entry name" value="Cysteine proteinases"/>
    <property type="match status" value="1"/>
</dbReference>
<dbReference type="PANTHER" id="PTHR10183:SF322">
    <property type="entry name" value="CALPAIN-11"/>
    <property type="match status" value="1"/>
</dbReference>
<keyword evidence="7" id="KW-0106">Calcium</keyword>
<sequence>MGQHTSQDPLVQSQRGYCSQKPAVTYTQSEQRHALRLKTVVLKQASTLQTLLPQSLIVLLGELHCFLVGANAFLPLLLTGQTICSGTSFIAATGEDRIQCTTDREGPLMDSMYATGMSAVIQANRLRAEGMGTNEHAVPFSNQDYEALKQQCVESGCLFEDDCFPAEPPSLGFKELAPIPPKPGMWSGYGPQTDICQGALGDCWLLAAIASLTLNERLLHRVVPHGQSFQDDYAGIFHFQFWQFGEWVDVVIDDRLPVKDGELMFVHSAEGNEFWSALLEKAYAKLNGSYEALSGGSTTEGFEDFTGGVSEMYELRKAPRDLYRIIAKALERGSLLGCSIDITSAFDMEAVTFKKLVKGHAYSLTGLKEVDYQGNMERLIRIRNPWGQVEWTGAWSDNSPEWDQIDPSEREDLHLKMEDGEFWMSFNEFKRQFSRLEICNLTADALSEDDTFWINPQYKITLLEEDDDPEDDEVACSFLVALMQKDRRKYRRQGQDTHTIGFALYEYRGCTNVHLKKNFFLNHSSCARSETFINLREVSTRLRLPPGEYLIVPSTFEASQEADFVLRVFTEKQSETEELDDEISADFGEEVREVTEDDIDDSFKSMFAQLAGEASSEQISLTIISDTQNIHIGISLVMVKTDVSYILSSVIFQDMEISVHELRTILNRVVTRHGSARLGLVEFQILWNKIRKWLVIFRDFDLDKSGAMSSYEIRLAVEGAGFKLNNKLNQILVARYAENEMVDFDNFICCLVKLEAMFRSFQHFDKDGSGQAEMNLTE</sequence>
<dbReference type="InterPro" id="IPR033883">
    <property type="entry name" value="C2_III"/>
</dbReference>
<feature type="domain" description="EF-hand" evidence="11">
    <location>
        <begin position="688"/>
        <end position="723"/>
    </location>
</feature>
<evidence type="ECO:0000256" key="6">
    <source>
        <dbReference type="ARBA" id="ARBA00022807"/>
    </source>
</evidence>
<feature type="active site" evidence="8 9">
    <location>
        <position position="203"/>
    </location>
</feature>
<evidence type="ECO:0000256" key="1">
    <source>
        <dbReference type="ARBA" id="ARBA00007623"/>
    </source>
</evidence>
<dbReference type="InterPro" id="IPR000169">
    <property type="entry name" value="Pept_cys_AS"/>
</dbReference>
<dbReference type="InterPro" id="IPR001300">
    <property type="entry name" value="Peptidase_C2_calpain_cat"/>
</dbReference>
<keyword evidence="5 9" id="KW-0378">Hydrolase</keyword>
<gene>
    <name evidence="12" type="ORF">F7725_024211</name>
</gene>
<dbReference type="OrthoDB" id="424753at2759"/>
<dbReference type="InterPro" id="IPR011992">
    <property type="entry name" value="EF-hand-dom_pair"/>
</dbReference>
<dbReference type="Gene3D" id="3.90.70.10">
    <property type="entry name" value="Cysteine proteinases"/>
    <property type="match status" value="1"/>
</dbReference>
<dbReference type="PRINTS" id="PR00704">
    <property type="entry name" value="CALPAIN"/>
</dbReference>
<feature type="active site" evidence="8 9">
    <location>
        <position position="360"/>
    </location>
</feature>
<dbReference type="EMBL" id="JAAKFY010000019">
    <property type="protein sequence ID" value="KAF3842260.1"/>
    <property type="molecule type" value="Genomic_DNA"/>
</dbReference>
<proteinExistence type="inferred from homology"/>
<dbReference type="InterPro" id="IPR002048">
    <property type="entry name" value="EF_hand_dom"/>
</dbReference>
<evidence type="ECO:0000256" key="4">
    <source>
        <dbReference type="ARBA" id="ARBA00022737"/>
    </source>
</evidence>
<dbReference type="SUPFAM" id="SSF47473">
    <property type="entry name" value="EF-hand"/>
    <property type="match status" value="1"/>
</dbReference>
<dbReference type="CDD" id="cd00214">
    <property type="entry name" value="Calpain_III"/>
    <property type="match status" value="1"/>
</dbReference>
<dbReference type="PROSITE" id="PS00018">
    <property type="entry name" value="EF_HAND_1"/>
    <property type="match status" value="1"/>
</dbReference>
<dbReference type="InterPro" id="IPR022682">
    <property type="entry name" value="Calpain_domain_III"/>
</dbReference>
<feature type="non-terminal residue" evidence="12">
    <location>
        <position position="1"/>
    </location>
</feature>
<keyword evidence="4" id="KW-0677">Repeat</keyword>
<protein>
    <recommendedName>
        <fullName evidence="14">Calpain 1, (mu/I) large subunit a</fullName>
    </recommendedName>
</protein>
<evidence type="ECO:0000256" key="5">
    <source>
        <dbReference type="ARBA" id="ARBA00022801"/>
    </source>
</evidence>
<evidence type="ECO:0000313" key="13">
    <source>
        <dbReference type="Proteomes" id="UP000518266"/>
    </source>
</evidence>
<dbReference type="GO" id="GO:0005737">
    <property type="term" value="C:cytoplasm"/>
    <property type="evidence" value="ECO:0007669"/>
    <property type="project" value="TreeGrafter"/>
</dbReference>
<feature type="domain" description="Calpain catalytic" evidence="10">
    <location>
        <begin position="158"/>
        <end position="442"/>
    </location>
</feature>
<dbReference type="InterPro" id="IPR038765">
    <property type="entry name" value="Papain-like_cys_pep_sf"/>
</dbReference>
<dbReference type="PROSITE" id="PS00139">
    <property type="entry name" value="THIOL_PROTEASE_CYS"/>
    <property type="match status" value="1"/>
</dbReference>
<keyword evidence="6 9" id="KW-0788">Thiol protease</keyword>
<keyword evidence="3" id="KW-0479">Metal-binding</keyword>
<dbReference type="SMART" id="SM00230">
    <property type="entry name" value="CysPc"/>
    <property type="match status" value="1"/>
</dbReference>
<dbReference type="GO" id="GO:0004198">
    <property type="term" value="F:calcium-dependent cysteine-type endopeptidase activity"/>
    <property type="evidence" value="ECO:0007669"/>
    <property type="project" value="InterPro"/>
</dbReference>
<comment type="caution">
    <text evidence="12">The sequence shown here is derived from an EMBL/GenBank/DDBJ whole genome shotgun (WGS) entry which is preliminary data.</text>
</comment>
<dbReference type="Pfam" id="PF01067">
    <property type="entry name" value="Calpain_III"/>
    <property type="match status" value="1"/>
</dbReference>
<dbReference type="CDD" id="cd00044">
    <property type="entry name" value="CysPc"/>
    <property type="match status" value="1"/>
</dbReference>
<dbReference type="InterPro" id="IPR022684">
    <property type="entry name" value="Calpain_cysteine_protease"/>
</dbReference>
<dbReference type="Pfam" id="PF00648">
    <property type="entry name" value="Peptidase_C2"/>
    <property type="match status" value="1"/>
</dbReference>
<dbReference type="InterPro" id="IPR036213">
    <property type="entry name" value="Calpain_III_sf"/>
</dbReference>
<dbReference type="Proteomes" id="UP000518266">
    <property type="component" value="Unassembled WGS sequence"/>
</dbReference>
<dbReference type="PROSITE" id="PS50203">
    <property type="entry name" value="CALPAIN_CAT"/>
    <property type="match status" value="1"/>
</dbReference>
<evidence type="ECO:0000256" key="9">
    <source>
        <dbReference type="PROSITE-ProRule" id="PRU00239"/>
    </source>
</evidence>
<feature type="active site" evidence="8 9">
    <location>
        <position position="384"/>
    </location>
</feature>
<dbReference type="AlphaFoldDB" id="A0A7J5XYV3"/>
<dbReference type="PANTHER" id="PTHR10183">
    <property type="entry name" value="CALPAIN"/>
    <property type="match status" value="1"/>
</dbReference>
<evidence type="ECO:0000256" key="8">
    <source>
        <dbReference type="PIRSR" id="PIRSR622684-1"/>
    </source>
</evidence>
<dbReference type="PROSITE" id="PS50222">
    <property type="entry name" value="EF_HAND_2"/>
    <property type="match status" value="1"/>
</dbReference>
<dbReference type="FunFam" id="2.60.120.380:FF:000001">
    <property type="entry name" value="Calpain-1 catalytic subunit"/>
    <property type="match status" value="1"/>
</dbReference>
<evidence type="ECO:0000256" key="3">
    <source>
        <dbReference type="ARBA" id="ARBA00022723"/>
    </source>
</evidence>
<dbReference type="GO" id="GO:0005509">
    <property type="term" value="F:calcium ion binding"/>
    <property type="evidence" value="ECO:0007669"/>
    <property type="project" value="InterPro"/>
</dbReference>
<evidence type="ECO:0008006" key="14">
    <source>
        <dbReference type="Google" id="ProtNLM"/>
    </source>
</evidence>
<evidence type="ECO:0000259" key="11">
    <source>
        <dbReference type="PROSITE" id="PS50222"/>
    </source>
</evidence>
<reference evidence="12 13" key="1">
    <citation type="submission" date="2020-03" db="EMBL/GenBank/DDBJ databases">
        <title>Dissostichus mawsoni Genome sequencing and assembly.</title>
        <authorList>
            <person name="Park H."/>
        </authorList>
    </citation>
    <scope>NUCLEOTIDE SEQUENCE [LARGE SCALE GENOMIC DNA]</scope>
    <source>
        <strain evidence="12">DM0001</strain>
        <tissue evidence="12">Muscle</tissue>
    </source>
</reference>
<dbReference type="InterPro" id="IPR022683">
    <property type="entry name" value="Calpain_III"/>
</dbReference>
<comment type="similarity">
    <text evidence="1">Belongs to the peptidase C2 family.</text>
</comment>
<organism evidence="12 13">
    <name type="scientific">Dissostichus mawsoni</name>
    <name type="common">Antarctic cod</name>
    <dbReference type="NCBI Taxonomy" id="36200"/>
    <lineage>
        <taxon>Eukaryota</taxon>
        <taxon>Metazoa</taxon>
        <taxon>Chordata</taxon>
        <taxon>Craniata</taxon>
        <taxon>Vertebrata</taxon>
        <taxon>Euteleostomi</taxon>
        <taxon>Actinopterygii</taxon>
        <taxon>Neopterygii</taxon>
        <taxon>Teleostei</taxon>
        <taxon>Neoteleostei</taxon>
        <taxon>Acanthomorphata</taxon>
        <taxon>Eupercaria</taxon>
        <taxon>Perciformes</taxon>
        <taxon>Notothenioidei</taxon>
        <taxon>Nototheniidae</taxon>
        <taxon>Dissostichus</taxon>
    </lineage>
</organism>
<keyword evidence="2 9" id="KW-0645">Protease</keyword>
<evidence type="ECO:0000313" key="12">
    <source>
        <dbReference type="EMBL" id="KAF3842260.1"/>
    </source>
</evidence>
<dbReference type="SUPFAM" id="SSF49758">
    <property type="entry name" value="Calpain large subunit, middle domain (domain III)"/>
    <property type="match status" value="1"/>
</dbReference>
<keyword evidence="13" id="KW-1185">Reference proteome</keyword>
<evidence type="ECO:0000259" key="10">
    <source>
        <dbReference type="PROSITE" id="PS50203"/>
    </source>
</evidence>
<dbReference type="FunFam" id="3.90.70.10:FF:000001">
    <property type="entry name" value="Calpain-1 catalytic subunit"/>
    <property type="match status" value="1"/>
</dbReference>
<dbReference type="GO" id="GO:0006508">
    <property type="term" value="P:proteolysis"/>
    <property type="evidence" value="ECO:0007669"/>
    <property type="project" value="UniProtKB-KW"/>
</dbReference>
<evidence type="ECO:0000256" key="7">
    <source>
        <dbReference type="ARBA" id="ARBA00022837"/>
    </source>
</evidence>